<feature type="transmembrane region" description="Helical" evidence="1">
    <location>
        <begin position="85"/>
        <end position="105"/>
    </location>
</feature>
<reference evidence="2" key="1">
    <citation type="submission" date="2020-04" db="EMBL/GenBank/DDBJ databases">
        <title>Genome Assembly and Annotation of Botryosphaeria dothidea sdau 11-99, a Latent Pathogen of Apple Fruit Ring Rot in China.</title>
        <authorList>
            <person name="Yu C."/>
            <person name="Diao Y."/>
            <person name="Lu Q."/>
            <person name="Zhao J."/>
            <person name="Cui S."/>
            <person name="Peng C."/>
            <person name="He B."/>
            <person name="Liu H."/>
        </authorList>
    </citation>
    <scope>NUCLEOTIDE SEQUENCE [LARGE SCALE GENOMIC DNA]</scope>
    <source>
        <strain evidence="2">Sdau11-99</strain>
    </source>
</reference>
<evidence type="ECO:0000256" key="1">
    <source>
        <dbReference type="SAM" id="Phobius"/>
    </source>
</evidence>
<gene>
    <name evidence="2" type="ORF">GTA08_BOTSDO13886</name>
</gene>
<evidence type="ECO:0000313" key="3">
    <source>
        <dbReference type="Proteomes" id="UP000572817"/>
    </source>
</evidence>
<keyword evidence="1" id="KW-1133">Transmembrane helix</keyword>
<sequence>MPPDKGAKRRKELTARLGDPNPLLSGAIKLLVKLFLDVSDELLPDPVDPPMLQLREELSSGTVAGGSLYSVDKTVKAYRAQQDKMVALVFVSFFAVLPCVLYMSGRIG</sequence>
<organism evidence="2 3">
    <name type="scientific">Botryosphaeria dothidea</name>
    <dbReference type="NCBI Taxonomy" id="55169"/>
    <lineage>
        <taxon>Eukaryota</taxon>
        <taxon>Fungi</taxon>
        <taxon>Dikarya</taxon>
        <taxon>Ascomycota</taxon>
        <taxon>Pezizomycotina</taxon>
        <taxon>Dothideomycetes</taxon>
        <taxon>Dothideomycetes incertae sedis</taxon>
        <taxon>Botryosphaeriales</taxon>
        <taxon>Botryosphaeriaceae</taxon>
        <taxon>Botryosphaeria</taxon>
    </lineage>
</organism>
<comment type="caution">
    <text evidence="2">The sequence shown here is derived from an EMBL/GenBank/DDBJ whole genome shotgun (WGS) entry which is preliminary data.</text>
</comment>
<keyword evidence="1" id="KW-0812">Transmembrane</keyword>
<proteinExistence type="predicted"/>
<dbReference type="AlphaFoldDB" id="A0A8H4N680"/>
<evidence type="ECO:0000313" key="2">
    <source>
        <dbReference type="EMBL" id="KAF4310570.1"/>
    </source>
</evidence>
<dbReference type="Proteomes" id="UP000572817">
    <property type="component" value="Unassembled WGS sequence"/>
</dbReference>
<protein>
    <submittedName>
        <fullName evidence="2">Uncharacterized protein</fullName>
    </submittedName>
</protein>
<name>A0A8H4N680_9PEZI</name>
<keyword evidence="3" id="KW-1185">Reference proteome</keyword>
<dbReference type="EMBL" id="WWBZ02000014">
    <property type="protein sequence ID" value="KAF4310570.1"/>
    <property type="molecule type" value="Genomic_DNA"/>
</dbReference>
<dbReference type="OrthoDB" id="2821871at2759"/>
<keyword evidence="1" id="KW-0472">Membrane</keyword>
<accession>A0A8H4N680</accession>